<dbReference type="Proteomes" id="UP000887578">
    <property type="component" value="Unplaced"/>
</dbReference>
<dbReference type="GO" id="GO:0006302">
    <property type="term" value="P:double-strand break repair"/>
    <property type="evidence" value="ECO:0007669"/>
    <property type="project" value="TreeGrafter"/>
</dbReference>
<evidence type="ECO:0000313" key="3">
    <source>
        <dbReference type="WBParaSite" id="PDA_v2.g8663.t1"/>
    </source>
</evidence>
<keyword evidence="1" id="KW-0175">Coiled coil</keyword>
<dbReference type="InterPro" id="IPR027417">
    <property type="entry name" value="P-loop_NTPase"/>
</dbReference>
<dbReference type="GO" id="GO:0070192">
    <property type="term" value="P:chromosome organization involved in meiotic cell cycle"/>
    <property type="evidence" value="ECO:0007669"/>
    <property type="project" value="TreeGrafter"/>
</dbReference>
<protein>
    <submittedName>
        <fullName evidence="3">DNA repair protein RAD50</fullName>
    </submittedName>
</protein>
<dbReference type="GO" id="GO:0003691">
    <property type="term" value="F:double-stranded telomeric DNA binding"/>
    <property type="evidence" value="ECO:0007669"/>
    <property type="project" value="TreeGrafter"/>
</dbReference>
<organism evidence="2 3">
    <name type="scientific">Panagrolaimus davidi</name>
    <dbReference type="NCBI Taxonomy" id="227884"/>
    <lineage>
        <taxon>Eukaryota</taxon>
        <taxon>Metazoa</taxon>
        <taxon>Ecdysozoa</taxon>
        <taxon>Nematoda</taxon>
        <taxon>Chromadorea</taxon>
        <taxon>Rhabditida</taxon>
        <taxon>Tylenchina</taxon>
        <taxon>Panagrolaimomorpha</taxon>
        <taxon>Panagrolaimoidea</taxon>
        <taxon>Panagrolaimidae</taxon>
        <taxon>Panagrolaimus</taxon>
    </lineage>
</organism>
<dbReference type="Gene3D" id="3.40.50.300">
    <property type="entry name" value="P-loop containing nucleotide triphosphate hydrolases"/>
    <property type="match status" value="1"/>
</dbReference>
<dbReference type="GO" id="GO:0000722">
    <property type="term" value="P:telomere maintenance via recombination"/>
    <property type="evidence" value="ECO:0007669"/>
    <property type="project" value="TreeGrafter"/>
</dbReference>
<feature type="coiled-coil region" evidence="1">
    <location>
        <begin position="1"/>
        <end position="104"/>
    </location>
</feature>
<dbReference type="GO" id="GO:0030870">
    <property type="term" value="C:Mre11 complex"/>
    <property type="evidence" value="ECO:0007669"/>
    <property type="project" value="TreeGrafter"/>
</dbReference>
<evidence type="ECO:0000256" key="1">
    <source>
        <dbReference type="SAM" id="Coils"/>
    </source>
</evidence>
<reference evidence="3" key="1">
    <citation type="submission" date="2022-11" db="UniProtKB">
        <authorList>
            <consortium name="WormBaseParasite"/>
        </authorList>
    </citation>
    <scope>IDENTIFICATION</scope>
</reference>
<accession>A0A914RAL0</accession>
<feature type="coiled-coil region" evidence="1">
    <location>
        <begin position="129"/>
        <end position="196"/>
    </location>
</feature>
<dbReference type="GO" id="GO:0000794">
    <property type="term" value="C:condensed nuclear chromosome"/>
    <property type="evidence" value="ECO:0007669"/>
    <property type="project" value="TreeGrafter"/>
</dbReference>
<dbReference type="GO" id="GO:0043047">
    <property type="term" value="F:single-stranded telomeric DNA binding"/>
    <property type="evidence" value="ECO:0007669"/>
    <property type="project" value="TreeGrafter"/>
</dbReference>
<keyword evidence="2" id="KW-1185">Reference proteome</keyword>
<dbReference type="PANTHER" id="PTHR18867">
    <property type="entry name" value="RAD50"/>
    <property type="match status" value="1"/>
</dbReference>
<dbReference type="PANTHER" id="PTHR18867:SF12">
    <property type="entry name" value="DNA REPAIR PROTEIN RAD50"/>
    <property type="match status" value="1"/>
</dbReference>
<dbReference type="GO" id="GO:0007004">
    <property type="term" value="P:telomere maintenance via telomerase"/>
    <property type="evidence" value="ECO:0007669"/>
    <property type="project" value="TreeGrafter"/>
</dbReference>
<sequence>MDNFEAEAKTADLKVKEIRTKIAELQKLKEEKLKIGEKALQPAILTKSKKEKEARISECQEEISKCDEQIPDLKKNQRKLKSDLEKANAELESKKSEIATFMNRFTNFFESLKTVNSKLSTYVLDENAQAKLEKEMDNFTERKSELERKKVQYETEKTNVSNKQQKVRIFRDQLTKKTLQSDIATLNSQLMEMQEQFEGLAGVEKALRDFNIKYSNTNNQKQTILGQQAPLKDSIKKAQRQLLESNIKNAVENYRDKYSEKCLNEEMSKDLETYTKCLDDAIISFHSLKMERINIILQELWSTVYDGNDIEAIRIKSDPVGGGSDKRKSYNYSVVMIVDGKELEMRDRCSAGQKVLASILIRIALAEVFATNCPILALDEPTTNLDVDKIDNIGHMLTRLIESREDHIQLVVITHDKQLVSLLHLSCRPEYVYGLSKNEYGVSKLKRHTRIGDTQDVN</sequence>
<dbReference type="WBParaSite" id="PDA_v2.g8663.t1">
    <property type="protein sequence ID" value="PDA_v2.g8663.t1"/>
    <property type="gene ID" value="PDA_v2.g8663"/>
</dbReference>
<name>A0A914RAL0_9BILA</name>
<evidence type="ECO:0000313" key="2">
    <source>
        <dbReference type="Proteomes" id="UP000887578"/>
    </source>
</evidence>
<proteinExistence type="predicted"/>
<dbReference type="SUPFAM" id="SSF52540">
    <property type="entry name" value="P-loop containing nucleoside triphosphate hydrolases"/>
    <property type="match status" value="1"/>
</dbReference>
<dbReference type="AlphaFoldDB" id="A0A914RAL0"/>
<dbReference type="GO" id="GO:0051880">
    <property type="term" value="F:G-quadruplex DNA binding"/>
    <property type="evidence" value="ECO:0007669"/>
    <property type="project" value="TreeGrafter"/>
</dbReference>